<feature type="domain" description="Inhibitor I9" evidence="10">
    <location>
        <begin position="117"/>
        <end position="156"/>
    </location>
</feature>
<dbReference type="InterPro" id="IPR036852">
    <property type="entry name" value="Peptidase_S8/S53_dom_sf"/>
</dbReference>
<feature type="active site" description="Charge relay system" evidence="6">
    <location>
        <position position="259"/>
    </location>
</feature>
<dbReference type="InterPro" id="IPR010259">
    <property type="entry name" value="S8pro/Inhibitor_I9"/>
</dbReference>
<name>A0ABP9Q7L2_9ACTN</name>
<dbReference type="Pfam" id="PF02225">
    <property type="entry name" value="PA"/>
    <property type="match status" value="1"/>
</dbReference>
<evidence type="ECO:0000259" key="9">
    <source>
        <dbReference type="Pfam" id="PF02225"/>
    </source>
</evidence>
<feature type="active site" description="Charge relay system" evidence="6">
    <location>
        <position position="190"/>
    </location>
</feature>
<accession>A0ABP9Q7L2</accession>
<evidence type="ECO:0000259" key="8">
    <source>
        <dbReference type="Pfam" id="PF00082"/>
    </source>
</evidence>
<feature type="active site" description="Charge relay system" evidence="6">
    <location>
        <position position="574"/>
    </location>
</feature>
<keyword evidence="3" id="KW-0732">Signal</keyword>
<evidence type="ECO:0000313" key="11">
    <source>
        <dbReference type="EMBL" id="GAA5155318.1"/>
    </source>
</evidence>
<dbReference type="InterPro" id="IPR000209">
    <property type="entry name" value="Peptidase_S8/S53_dom"/>
</dbReference>
<dbReference type="Pfam" id="PF05922">
    <property type="entry name" value="Inhibitor_I9"/>
    <property type="match status" value="1"/>
</dbReference>
<feature type="compositionally biased region" description="Basic residues" evidence="7">
    <location>
        <begin position="18"/>
        <end position="27"/>
    </location>
</feature>
<dbReference type="Proteomes" id="UP001500221">
    <property type="component" value="Unassembled WGS sequence"/>
</dbReference>
<evidence type="ECO:0000259" key="10">
    <source>
        <dbReference type="Pfam" id="PF05922"/>
    </source>
</evidence>
<dbReference type="InterPro" id="IPR023827">
    <property type="entry name" value="Peptidase_S8_Asp-AS"/>
</dbReference>
<dbReference type="InterPro" id="IPR003137">
    <property type="entry name" value="PA_domain"/>
</dbReference>
<dbReference type="PANTHER" id="PTHR10795">
    <property type="entry name" value="PROPROTEIN CONVERTASE SUBTILISIN/KEXIN"/>
    <property type="match status" value="1"/>
</dbReference>
<keyword evidence="5 6" id="KW-0720">Serine protease</keyword>
<evidence type="ECO:0000256" key="5">
    <source>
        <dbReference type="ARBA" id="ARBA00022825"/>
    </source>
</evidence>
<protein>
    <recommendedName>
        <fullName evidence="13">Peptidase S8/S53 domain-containing protein</fullName>
    </recommendedName>
</protein>
<evidence type="ECO:0000256" key="2">
    <source>
        <dbReference type="ARBA" id="ARBA00022670"/>
    </source>
</evidence>
<evidence type="ECO:0000256" key="6">
    <source>
        <dbReference type="PROSITE-ProRule" id="PRU01240"/>
    </source>
</evidence>
<dbReference type="EMBL" id="BAABKG010000006">
    <property type="protein sequence ID" value="GAA5155318.1"/>
    <property type="molecule type" value="Genomic_DNA"/>
</dbReference>
<reference evidence="12" key="1">
    <citation type="journal article" date="2019" name="Int. J. Syst. Evol. Microbiol.">
        <title>The Global Catalogue of Microorganisms (GCM) 10K type strain sequencing project: providing services to taxonomists for standard genome sequencing and annotation.</title>
        <authorList>
            <consortium name="The Broad Institute Genomics Platform"/>
            <consortium name="The Broad Institute Genome Sequencing Center for Infectious Disease"/>
            <person name="Wu L."/>
            <person name="Ma J."/>
        </authorList>
    </citation>
    <scope>NUCLEOTIDE SEQUENCE [LARGE SCALE GENOMIC DNA]</scope>
    <source>
        <strain evidence="12">JCM 18459</strain>
    </source>
</reference>
<feature type="domain" description="Peptidase S8/S53" evidence="8">
    <location>
        <begin position="181"/>
        <end position="608"/>
    </location>
</feature>
<keyword evidence="12" id="KW-1185">Reference proteome</keyword>
<feature type="domain" description="PA" evidence="9">
    <location>
        <begin position="431"/>
        <end position="502"/>
    </location>
</feature>
<keyword evidence="4 6" id="KW-0378">Hydrolase</keyword>
<dbReference type="PROSITE" id="PS00136">
    <property type="entry name" value="SUBTILASE_ASP"/>
    <property type="match status" value="1"/>
</dbReference>
<dbReference type="Gene3D" id="3.50.30.30">
    <property type="match status" value="1"/>
</dbReference>
<dbReference type="Pfam" id="PF00082">
    <property type="entry name" value="Peptidase_S8"/>
    <property type="match status" value="1"/>
</dbReference>
<dbReference type="InterPro" id="IPR045051">
    <property type="entry name" value="SBT"/>
</dbReference>
<evidence type="ECO:0000313" key="12">
    <source>
        <dbReference type="Proteomes" id="UP001500221"/>
    </source>
</evidence>
<evidence type="ECO:0000256" key="4">
    <source>
        <dbReference type="ARBA" id="ARBA00022801"/>
    </source>
</evidence>
<dbReference type="InterPro" id="IPR015500">
    <property type="entry name" value="Peptidase_S8_subtilisin-rel"/>
</dbReference>
<evidence type="ECO:0000256" key="1">
    <source>
        <dbReference type="ARBA" id="ARBA00011073"/>
    </source>
</evidence>
<comment type="similarity">
    <text evidence="1 6">Belongs to the peptidase S8 family.</text>
</comment>
<dbReference type="PRINTS" id="PR00723">
    <property type="entry name" value="SUBTILISIN"/>
</dbReference>
<evidence type="ECO:0000256" key="3">
    <source>
        <dbReference type="ARBA" id="ARBA00022729"/>
    </source>
</evidence>
<organism evidence="11 12">
    <name type="scientific">Nocardioides marinquilinus</name>
    <dbReference type="NCBI Taxonomy" id="1210400"/>
    <lineage>
        <taxon>Bacteria</taxon>
        <taxon>Bacillati</taxon>
        <taxon>Actinomycetota</taxon>
        <taxon>Actinomycetes</taxon>
        <taxon>Propionibacteriales</taxon>
        <taxon>Nocardioidaceae</taxon>
        <taxon>Nocardioides</taxon>
    </lineage>
</organism>
<dbReference type="SUPFAM" id="SSF52743">
    <property type="entry name" value="Subtilisin-like"/>
    <property type="match status" value="1"/>
</dbReference>
<gene>
    <name evidence="11" type="ORF">GCM10023340_40310</name>
</gene>
<proteinExistence type="inferred from homology"/>
<evidence type="ECO:0000256" key="7">
    <source>
        <dbReference type="SAM" id="MobiDB-lite"/>
    </source>
</evidence>
<comment type="caution">
    <text evidence="11">The sequence shown here is derived from an EMBL/GenBank/DDBJ whole genome shotgun (WGS) entry which is preliminary data.</text>
</comment>
<feature type="region of interest" description="Disordered" evidence="7">
    <location>
        <begin position="1"/>
        <end position="27"/>
    </location>
</feature>
<dbReference type="CDD" id="cd02120">
    <property type="entry name" value="PA_subtilisin_like"/>
    <property type="match status" value="1"/>
</dbReference>
<evidence type="ECO:0008006" key="13">
    <source>
        <dbReference type="Google" id="ProtNLM"/>
    </source>
</evidence>
<keyword evidence="2 6" id="KW-0645">Protease</keyword>
<dbReference type="Gene3D" id="3.40.50.200">
    <property type="entry name" value="Peptidase S8/S53 domain"/>
    <property type="match status" value="1"/>
</dbReference>
<sequence length="742" mass="75412">MVDFAVGRENMRNQPGRRPGHRSRPRRARWTLAGTAAIGSLAVAASLAAAPAAPASPAADRSAGAAASAAAPTRLYLVTLRSPGTTGLPDRGPVPGRARAGELLAQQDAVLADVDTPPPVYRWTTALNGFAVELDADQAALLAALPQVALVEPNEVQPLASAPDAAALPQARRRPAARDAGAGVVVGVVDTGLDPDSPLFAQLRERVPDRFAGPCEAGDRWSAGSCTSKVVGARWFVDGFGTDALRAASSLSPRDTDGHGTAMASIAAGNAAVPVQVAGERLGRFSGAAPEAQVAVYKACWSAPDPAGDGCATADVVSAVDAATRDGVDVLSLSVGGPSAIDTVDRALLGAVEGGVVVVAAAGNEGDRAGAAHPAPWVTTVGGTTDAVRRGRVEAVGGPRLGGVMVSQRGVPSSRLVAGSAVRARGASVADATVCAPGSLDAARVGGAVVVCERGGVARVDKSRAVALADGVGMVLVDVRGEGVATDAHEVPTVHLAAGPGRRLLRWLATERAPRVRLVPRGLVRAAPRVAPFSSSGSTTTTVVKPDVVAPGSGVLSATVPSGHGDWDFLSGTSPATAHTAGVAATLLGRGLRPSVVRSALVTSAAPLASTPVLDAGAGRVRLAPAQRTGLAYVVEPRRYRAWLEGRRPRLNTASVLLAGGALQARREITNVTGRRLYFSSSAQGFRRDVTVRPAAVRLAPGETATFRVRVAPGRGRRLDDGFVVWRGATGTVTRIPVVVAR</sequence>
<dbReference type="PROSITE" id="PS51892">
    <property type="entry name" value="SUBTILASE"/>
    <property type="match status" value="1"/>
</dbReference>